<keyword evidence="4" id="KW-1185">Reference proteome</keyword>
<dbReference type="InParanoid" id="K1WIM6"/>
<dbReference type="KEGG" id="mbe:MBM_09215"/>
<gene>
    <name evidence="3" type="ORF">MBM_09215</name>
</gene>
<keyword evidence="2" id="KW-1133">Transmembrane helix</keyword>
<reference evidence="3 4" key="1">
    <citation type="journal article" date="2012" name="BMC Genomics">
        <title>Sequencing the genome of Marssonina brunnea reveals fungus-poplar co-evolution.</title>
        <authorList>
            <person name="Zhu S."/>
            <person name="Cao Y.-Z."/>
            <person name="Jiang C."/>
            <person name="Tan B.-Y."/>
            <person name="Wang Z."/>
            <person name="Feng S."/>
            <person name="Zhang L."/>
            <person name="Su X.-H."/>
            <person name="Brejova B."/>
            <person name="Vinar T."/>
            <person name="Xu M."/>
            <person name="Wang M.-X."/>
            <person name="Zhang S.-G."/>
            <person name="Huang M.-R."/>
            <person name="Wu R."/>
            <person name="Zhou Y."/>
        </authorList>
    </citation>
    <scope>NUCLEOTIDE SEQUENCE [LARGE SCALE GENOMIC DNA]</scope>
    <source>
        <strain evidence="3 4">MB_m1</strain>
    </source>
</reference>
<sequence>MATTPKLTDRKLKLKPKPTTTPAHRPTYNHAGPIIIIIILHALLIAAIVLAALSAHDVALNSQRLVKNTETNVGRGSAGVKYSTHTFTLDVVLQRLDREMGIRKGENTTERVARRIRFLKERLERRRVAREREAGGGARVIQG</sequence>
<dbReference type="Proteomes" id="UP000006753">
    <property type="component" value="Unassembled WGS sequence"/>
</dbReference>
<evidence type="ECO:0000313" key="4">
    <source>
        <dbReference type="Proteomes" id="UP000006753"/>
    </source>
</evidence>
<dbReference type="HOGENOM" id="CLU_1806587_0_0_1"/>
<accession>K1WIM6</accession>
<dbReference type="EMBL" id="JH921455">
    <property type="protein sequence ID" value="EKD12646.1"/>
    <property type="molecule type" value="Genomic_DNA"/>
</dbReference>
<dbReference type="OrthoDB" id="10421599at2759"/>
<evidence type="ECO:0000256" key="2">
    <source>
        <dbReference type="SAM" id="Phobius"/>
    </source>
</evidence>
<evidence type="ECO:0000256" key="1">
    <source>
        <dbReference type="SAM" id="MobiDB-lite"/>
    </source>
</evidence>
<dbReference type="RefSeq" id="XP_007297104.1">
    <property type="nucleotide sequence ID" value="XM_007297042.1"/>
</dbReference>
<dbReference type="AlphaFoldDB" id="K1WIM6"/>
<feature type="region of interest" description="Disordered" evidence="1">
    <location>
        <begin position="1"/>
        <end position="26"/>
    </location>
</feature>
<dbReference type="GeneID" id="18765150"/>
<keyword evidence="2" id="KW-0812">Transmembrane</keyword>
<organism evidence="3 4">
    <name type="scientific">Marssonina brunnea f. sp. multigermtubi (strain MB_m1)</name>
    <name type="common">Marssonina leaf spot fungus</name>
    <dbReference type="NCBI Taxonomy" id="1072389"/>
    <lineage>
        <taxon>Eukaryota</taxon>
        <taxon>Fungi</taxon>
        <taxon>Dikarya</taxon>
        <taxon>Ascomycota</taxon>
        <taxon>Pezizomycotina</taxon>
        <taxon>Leotiomycetes</taxon>
        <taxon>Helotiales</taxon>
        <taxon>Drepanopezizaceae</taxon>
        <taxon>Drepanopeziza</taxon>
    </lineage>
</organism>
<name>K1WIM6_MARBU</name>
<feature type="transmembrane region" description="Helical" evidence="2">
    <location>
        <begin position="34"/>
        <end position="55"/>
    </location>
</feature>
<keyword evidence="2" id="KW-0472">Membrane</keyword>
<protein>
    <submittedName>
        <fullName evidence="3">Uncharacterized protein</fullName>
    </submittedName>
</protein>
<proteinExistence type="predicted"/>
<evidence type="ECO:0000313" key="3">
    <source>
        <dbReference type="EMBL" id="EKD12646.1"/>
    </source>
</evidence>